<keyword evidence="1" id="KW-0812">Transmembrane</keyword>
<evidence type="ECO:0000256" key="1">
    <source>
        <dbReference type="SAM" id="Phobius"/>
    </source>
</evidence>
<sequence length="512" mass="57119">MKSIARRNQRYWKYLFWLGPILFVAGLTAGFVSNDWEPVPLGLIVAGVVITGLWLILSANQNRWWSRRSTQAGTNALIATLSVLALLGLINFLAVRYPVRRDFTEAQLFTLAPQSQQLVRNLSQPINVWIFDRNQDQQDRELLENYRRQNPQFSFEYVDPQVQRGLAEKFGVKQFGEVHLEAGQQRRLVQVVNNEQRLSEVRLTNSIQQVISDRTAKVYFLQGHGELPVTGEQGGLSQALTALGERNYTTEPLNLIQNPTVPQDTTIVVVAGPKQPLFPSEVKALTDYLNRGGSLLLMIDPNTNPGLDGLLKSWGVTLDNRIVIDPAGASIGFGPAVPVVDTYGEHPITQDFNNGISFYSEARSLELSEVAGVQATPLLITSPQTWAESNLQGDQLQFNPETDVQGPLTIGAALSRKVNNQQSQEARLVIFGDSNFAVDGLFEQQLNGDVFLNSIGWLSKQDEETLSIRPREPRNRRINLAAQQANVLGLTALLLIPLIGFASAVFLWWRRR</sequence>
<name>A0A1U7HN91_9CHRO</name>
<evidence type="ECO:0000259" key="3">
    <source>
        <dbReference type="Pfam" id="PF23357"/>
    </source>
</evidence>
<keyword evidence="1" id="KW-0472">Membrane</keyword>
<feature type="domain" description="DUF7088" evidence="3">
    <location>
        <begin position="105"/>
        <end position="196"/>
    </location>
</feature>
<dbReference type="InterPro" id="IPR029062">
    <property type="entry name" value="Class_I_gatase-like"/>
</dbReference>
<dbReference type="InterPro" id="IPR055396">
    <property type="entry name" value="DUF7088"/>
</dbReference>
<evidence type="ECO:0000313" key="5">
    <source>
        <dbReference type="Proteomes" id="UP000185984"/>
    </source>
</evidence>
<comment type="caution">
    <text evidence="4">The sequence shown here is derived from an EMBL/GenBank/DDBJ whole genome shotgun (WGS) entry which is preliminary data.</text>
</comment>
<protein>
    <submittedName>
        <fullName evidence="4">ABC transporter</fullName>
    </submittedName>
</protein>
<feature type="transmembrane region" description="Helical" evidence="1">
    <location>
        <begin position="39"/>
        <end position="57"/>
    </location>
</feature>
<proteinExistence type="predicted"/>
<dbReference type="Pfam" id="PF09822">
    <property type="entry name" value="ABC_transp_aux"/>
    <property type="match status" value="1"/>
</dbReference>
<keyword evidence="5" id="KW-1185">Reference proteome</keyword>
<reference evidence="4 5" key="1">
    <citation type="submission" date="2016-11" db="EMBL/GenBank/DDBJ databases">
        <title>Draft Genome Sequences of Nine Cyanobacterial Strains from Diverse Habitats.</title>
        <authorList>
            <person name="Zhu T."/>
            <person name="Hou S."/>
            <person name="Lu X."/>
            <person name="Hess W.R."/>
        </authorList>
    </citation>
    <scope>NUCLEOTIDE SEQUENCE [LARGE SCALE GENOMIC DNA]</scope>
    <source>
        <strain evidence="4 5">5.2 s.c.1</strain>
    </source>
</reference>
<accession>A0A1U7HN91</accession>
<evidence type="ECO:0000259" key="2">
    <source>
        <dbReference type="Pfam" id="PF09822"/>
    </source>
</evidence>
<dbReference type="Proteomes" id="UP000185984">
    <property type="component" value="Unassembled WGS sequence"/>
</dbReference>
<dbReference type="InterPro" id="IPR019196">
    <property type="entry name" value="ABC_transp_unknown"/>
</dbReference>
<feature type="transmembrane region" description="Helical" evidence="1">
    <location>
        <begin position="77"/>
        <end position="99"/>
    </location>
</feature>
<dbReference type="STRING" id="247279.NIES1031_14540"/>
<dbReference type="Pfam" id="PF23357">
    <property type="entry name" value="DUF7088"/>
    <property type="match status" value="1"/>
</dbReference>
<evidence type="ECO:0000313" key="4">
    <source>
        <dbReference type="EMBL" id="OKH25063.1"/>
    </source>
</evidence>
<dbReference type="RefSeq" id="WP_073550255.1">
    <property type="nucleotide sequence ID" value="NZ_CAWMVK010000003.1"/>
</dbReference>
<feature type="transmembrane region" description="Helical" evidence="1">
    <location>
        <begin position="12"/>
        <end position="33"/>
    </location>
</feature>
<organism evidence="4 5">
    <name type="scientific">Chroogloeocystis siderophila 5.2 s.c.1</name>
    <dbReference type="NCBI Taxonomy" id="247279"/>
    <lineage>
        <taxon>Bacteria</taxon>
        <taxon>Bacillati</taxon>
        <taxon>Cyanobacteriota</taxon>
        <taxon>Cyanophyceae</taxon>
        <taxon>Oscillatoriophycideae</taxon>
        <taxon>Chroococcales</taxon>
        <taxon>Chroococcaceae</taxon>
        <taxon>Chroogloeocystis</taxon>
    </lineage>
</organism>
<dbReference type="PANTHER" id="PTHR12969">
    <property type="entry name" value="NGD5/OSM-6/IFT52"/>
    <property type="match status" value="1"/>
</dbReference>
<dbReference type="AlphaFoldDB" id="A0A1U7HN91"/>
<dbReference type="OrthoDB" id="501439at2"/>
<keyword evidence="1" id="KW-1133">Transmembrane helix</keyword>
<dbReference type="PANTHER" id="PTHR12969:SF7">
    <property type="entry name" value="INTRAFLAGELLAR TRANSPORT PROTEIN 52 HOMOLOG"/>
    <property type="match status" value="1"/>
</dbReference>
<dbReference type="EMBL" id="MRCC01000011">
    <property type="protein sequence ID" value="OKH25063.1"/>
    <property type="molecule type" value="Genomic_DNA"/>
</dbReference>
<dbReference type="InterPro" id="IPR039975">
    <property type="entry name" value="IFT52"/>
</dbReference>
<dbReference type="SUPFAM" id="SSF52317">
    <property type="entry name" value="Class I glutamine amidotransferase-like"/>
    <property type="match status" value="1"/>
</dbReference>
<feature type="domain" description="ABC-type uncharacterised transport system" evidence="2">
    <location>
        <begin position="217"/>
        <end position="441"/>
    </location>
</feature>
<feature type="transmembrane region" description="Helical" evidence="1">
    <location>
        <begin position="487"/>
        <end position="509"/>
    </location>
</feature>
<gene>
    <name evidence="4" type="ORF">NIES1031_14540</name>
</gene>